<accession>A0A2P8FBY9</accession>
<feature type="chain" id="PRO_5015116854" description="Secreted protein (Por secretion system target)" evidence="1">
    <location>
        <begin position="22"/>
        <end position="207"/>
    </location>
</feature>
<keyword evidence="3" id="KW-1185">Reference proteome</keyword>
<evidence type="ECO:0000313" key="3">
    <source>
        <dbReference type="Proteomes" id="UP000240418"/>
    </source>
</evidence>
<reference evidence="2 3" key="1">
    <citation type="submission" date="2018-03" db="EMBL/GenBank/DDBJ databases">
        <title>Genomic Encyclopedia of Archaeal and Bacterial Type Strains, Phase II (KMG-II): from individual species to whole genera.</title>
        <authorList>
            <person name="Goeker M."/>
        </authorList>
    </citation>
    <scope>NUCLEOTIDE SEQUENCE [LARGE SCALE GENOMIC DNA]</scope>
    <source>
        <strain evidence="2 3">DSM 100673</strain>
    </source>
</reference>
<organism evidence="2 3">
    <name type="scientific">Shimia abyssi</name>
    <dbReference type="NCBI Taxonomy" id="1662395"/>
    <lineage>
        <taxon>Bacteria</taxon>
        <taxon>Pseudomonadati</taxon>
        <taxon>Pseudomonadota</taxon>
        <taxon>Alphaproteobacteria</taxon>
        <taxon>Rhodobacterales</taxon>
        <taxon>Roseobacteraceae</taxon>
    </lineage>
</organism>
<protein>
    <recommendedName>
        <fullName evidence="4">Secreted protein (Por secretion system target)</fullName>
    </recommendedName>
</protein>
<keyword evidence="1" id="KW-0732">Signal</keyword>
<gene>
    <name evidence="2" type="ORF">CLV88_107135</name>
</gene>
<feature type="signal peptide" evidence="1">
    <location>
        <begin position="1"/>
        <end position="21"/>
    </location>
</feature>
<proteinExistence type="predicted"/>
<comment type="caution">
    <text evidence="2">The sequence shown here is derived from an EMBL/GenBank/DDBJ whole genome shotgun (WGS) entry which is preliminary data.</text>
</comment>
<dbReference type="AlphaFoldDB" id="A0A2P8FBY9"/>
<dbReference type="Proteomes" id="UP000240418">
    <property type="component" value="Unassembled WGS sequence"/>
</dbReference>
<dbReference type="EMBL" id="PYGJ01000007">
    <property type="protein sequence ID" value="PSL19192.1"/>
    <property type="molecule type" value="Genomic_DNA"/>
</dbReference>
<sequence>MRLNALFLSAVLCAPAVSATAQTSAISSLRTSADLFAIAQEQRDPLMMIAAAKLRKTVSLRATERAPTGGTAEAGSALDWRDMLKAASAIAADDEMMMELIEDVRVETTKGVADGPVYSVVTIGPRGTDAYDSLPFTGGAYAEVYIEGKGNSDLNLYVYDAQGRLVCSDTDISDIAYCGWRPATTGSFKLEVRNKGEAENRYALITN</sequence>
<evidence type="ECO:0008006" key="4">
    <source>
        <dbReference type="Google" id="ProtNLM"/>
    </source>
</evidence>
<dbReference type="RefSeq" id="WP_106608803.1">
    <property type="nucleotide sequence ID" value="NZ_PYGJ01000007.1"/>
</dbReference>
<name>A0A2P8FBY9_9RHOB</name>
<evidence type="ECO:0000256" key="1">
    <source>
        <dbReference type="SAM" id="SignalP"/>
    </source>
</evidence>
<dbReference type="OrthoDB" id="7843865at2"/>
<evidence type="ECO:0000313" key="2">
    <source>
        <dbReference type="EMBL" id="PSL19192.1"/>
    </source>
</evidence>